<dbReference type="PANTHER" id="PTHR35778:SF1">
    <property type="entry name" value="SIGNALING MUCIN HKR1-RELATED"/>
    <property type="match status" value="1"/>
</dbReference>
<evidence type="ECO:0000313" key="3">
    <source>
        <dbReference type="EMBL" id="KAF2795896.1"/>
    </source>
</evidence>
<dbReference type="GO" id="GO:0030427">
    <property type="term" value="C:site of polarized growth"/>
    <property type="evidence" value="ECO:0007669"/>
    <property type="project" value="TreeGrafter"/>
</dbReference>
<evidence type="ECO:0000256" key="2">
    <source>
        <dbReference type="SAM" id="Phobius"/>
    </source>
</evidence>
<organism evidence="3 4">
    <name type="scientific">Melanomma pulvis-pyrius CBS 109.77</name>
    <dbReference type="NCBI Taxonomy" id="1314802"/>
    <lineage>
        <taxon>Eukaryota</taxon>
        <taxon>Fungi</taxon>
        <taxon>Dikarya</taxon>
        <taxon>Ascomycota</taxon>
        <taxon>Pezizomycotina</taxon>
        <taxon>Dothideomycetes</taxon>
        <taxon>Pleosporomycetidae</taxon>
        <taxon>Pleosporales</taxon>
        <taxon>Melanommataceae</taxon>
        <taxon>Melanomma</taxon>
    </lineage>
</organism>
<feature type="transmembrane region" description="Helical" evidence="2">
    <location>
        <begin position="359"/>
        <end position="380"/>
    </location>
</feature>
<dbReference type="GO" id="GO:0006972">
    <property type="term" value="P:hyperosmotic response"/>
    <property type="evidence" value="ECO:0007669"/>
    <property type="project" value="TreeGrafter"/>
</dbReference>
<proteinExistence type="predicted"/>
<gene>
    <name evidence="3" type="ORF">K505DRAFT_238967</name>
</gene>
<dbReference type="GO" id="GO:0031505">
    <property type="term" value="P:fungal-type cell wall organization"/>
    <property type="evidence" value="ECO:0007669"/>
    <property type="project" value="TreeGrafter"/>
</dbReference>
<dbReference type="Proteomes" id="UP000799757">
    <property type="component" value="Unassembled WGS sequence"/>
</dbReference>
<feature type="region of interest" description="Disordered" evidence="1">
    <location>
        <begin position="413"/>
        <end position="459"/>
    </location>
</feature>
<feature type="region of interest" description="Disordered" evidence="1">
    <location>
        <begin position="317"/>
        <end position="351"/>
    </location>
</feature>
<feature type="compositionally biased region" description="Gly residues" evidence="1">
    <location>
        <begin position="338"/>
        <end position="348"/>
    </location>
</feature>
<feature type="non-terminal residue" evidence="3">
    <location>
        <position position="1"/>
    </location>
</feature>
<dbReference type="InterPro" id="IPR039295">
    <property type="entry name" value="MSB2"/>
</dbReference>
<evidence type="ECO:0000313" key="4">
    <source>
        <dbReference type="Proteomes" id="UP000799757"/>
    </source>
</evidence>
<keyword evidence="2" id="KW-0812">Transmembrane</keyword>
<dbReference type="GO" id="GO:0005034">
    <property type="term" value="F:osmosensor activity"/>
    <property type="evidence" value="ECO:0007669"/>
    <property type="project" value="InterPro"/>
</dbReference>
<keyword evidence="2" id="KW-1133">Transmembrane helix</keyword>
<feature type="compositionally biased region" description="Polar residues" evidence="1">
    <location>
        <begin position="75"/>
        <end position="118"/>
    </location>
</feature>
<dbReference type="GO" id="GO:0030010">
    <property type="term" value="P:establishment of cell polarity"/>
    <property type="evidence" value="ECO:0007669"/>
    <property type="project" value="TreeGrafter"/>
</dbReference>
<dbReference type="AlphaFoldDB" id="A0A6A6XHD6"/>
<name>A0A6A6XHD6_9PLEO</name>
<feature type="compositionally biased region" description="Polar residues" evidence="1">
    <location>
        <begin position="24"/>
        <end position="52"/>
    </location>
</feature>
<accession>A0A6A6XHD6</accession>
<feature type="compositionally biased region" description="Polar residues" evidence="1">
    <location>
        <begin position="324"/>
        <end position="334"/>
    </location>
</feature>
<keyword evidence="4" id="KW-1185">Reference proteome</keyword>
<dbReference type="GO" id="GO:0007232">
    <property type="term" value="P:osmosensory signaling pathway via Sho1 osmosensor"/>
    <property type="evidence" value="ECO:0007669"/>
    <property type="project" value="InterPro"/>
</dbReference>
<dbReference type="PANTHER" id="PTHR35778">
    <property type="entry name" value="SIGNALING MUCIN HKR1-RELATED"/>
    <property type="match status" value="1"/>
</dbReference>
<sequence length="459" mass="46507">SGIVPPSLSSGVPSGTGVTTAPTDVSTAPTGIPTSEVPPSSSGTDIPTTNVPLPTGTGITSSGLITTGTGISTSETALPTDTAIPTSEGPSGSDTTVLPSSTNATGEVSAPATPTSTPFVLPTSTPTLIFNPPTITAKPTVPSQPPVSILPTATDSETTYIVGTSIIQEPSTAASPSPTATGISSDLPVMIAPPGGPKQRPDNAFLGQIGFKWPLNYPFVCANDGGNQIFTYLPIAIADALNISVSEVVMNGLKPIDTTQYAGYITTLALFFIPADLNSTLAAQLHSPPDPFWHNKNETVNQLTNLINTAFPLGAGRLPGDGETSPSGDLLSTPTGDTQGGGAMGGDMGASRKVNPTSAGIATGAVMGAIAYGAAMFFVARRYRNRKISHKRSPSVPSTSRFTYGSMTNGGAFMSGARGLGQSPPGGRDSRGSSSSNGRSVRTQQISAPVMAENSLGWN</sequence>
<dbReference type="OrthoDB" id="3366093at2759"/>
<dbReference type="GO" id="GO:0001402">
    <property type="term" value="P:signal transduction involved in filamentous growth"/>
    <property type="evidence" value="ECO:0007669"/>
    <property type="project" value="TreeGrafter"/>
</dbReference>
<dbReference type="GO" id="GO:0005886">
    <property type="term" value="C:plasma membrane"/>
    <property type="evidence" value="ECO:0007669"/>
    <property type="project" value="InterPro"/>
</dbReference>
<feature type="compositionally biased region" description="Low complexity" evidence="1">
    <location>
        <begin position="55"/>
        <end position="74"/>
    </location>
</feature>
<evidence type="ECO:0008006" key="5">
    <source>
        <dbReference type="Google" id="ProtNLM"/>
    </source>
</evidence>
<evidence type="ECO:0000256" key="1">
    <source>
        <dbReference type="SAM" id="MobiDB-lite"/>
    </source>
</evidence>
<dbReference type="EMBL" id="MU001845">
    <property type="protein sequence ID" value="KAF2795896.1"/>
    <property type="molecule type" value="Genomic_DNA"/>
</dbReference>
<dbReference type="GO" id="GO:0005576">
    <property type="term" value="C:extracellular region"/>
    <property type="evidence" value="ECO:0007669"/>
    <property type="project" value="TreeGrafter"/>
</dbReference>
<reference evidence="3" key="1">
    <citation type="journal article" date="2020" name="Stud. Mycol.">
        <title>101 Dothideomycetes genomes: a test case for predicting lifestyles and emergence of pathogens.</title>
        <authorList>
            <person name="Haridas S."/>
            <person name="Albert R."/>
            <person name="Binder M."/>
            <person name="Bloem J."/>
            <person name="Labutti K."/>
            <person name="Salamov A."/>
            <person name="Andreopoulos B."/>
            <person name="Baker S."/>
            <person name="Barry K."/>
            <person name="Bills G."/>
            <person name="Bluhm B."/>
            <person name="Cannon C."/>
            <person name="Castanera R."/>
            <person name="Culley D."/>
            <person name="Daum C."/>
            <person name="Ezra D."/>
            <person name="Gonzalez J."/>
            <person name="Henrissat B."/>
            <person name="Kuo A."/>
            <person name="Liang C."/>
            <person name="Lipzen A."/>
            <person name="Lutzoni F."/>
            <person name="Magnuson J."/>
            <person name="Mondo S."/>
            <person name="Nolan M."/>
            <person name="Ohm R."/>
            <person name="Pangilinan J."/>
            <person name="Park H.-J."/>
            <person name="Ramirez L."/>
            <person name="Alfaro M."/>
            <person name="Sun H."/>
            <person name="Tritt A."/>
            <person name="Yoshinaga Y."/>
            <person name="Zwiers L.-H."/>
            <person name="Turgeon B."/>
            <person name="Goodwin S."/>
            <person name="Spatafora J."/>
            <person name="Crous P."/>
            <person name="Grigoriev I."/>
        </authorList>
    </citation>
    <scope>NUCLEOTIDE SEQUENCE</scope>
    <source>
        <strain evidence="3">CBS 109.77</strain>
    </source>
</reference>
<protein>
    <recommendedName>
        <fullName evidence="5">Basic proline-rich protein</fullName>
    </recommendedName>
</protein>
<dbReference type="GO" id="GO:0009986">
    <property type="term" value="C:cell surface"/>
    <property type="evidence" value="ECO:0007669"/>
    <property type="project" value="TreeGrafter"/>
</dbReference>
<feature type="region of interest" description="Disordered" evidence="1">
    <location>
        <begin position="1"/>
        <end position="118"/>
    </location>
</feature>
<keyword evidence="2" id="KW-0472">Membrane</keyword>
<feature type="compositionally biased region" description="Low complexity" evidence="1">
    <location>
        <begin position="1"/>
        <end position="23"/>
    </location>
</feature>
<feature type="compositionally biased region" description="Low complexity" evidence="1">
    <location>
        <begin position="423"/>
        <end position="442"/>
    </location>
</feature>